<feature type="compositionally biased region" description="Basic and acidic residues" evidence="1">
    <location>
        <begin position="382"/>
        <end position="396"/>
    </location>
</feature>
<dbReference type="VEuPathDB" id="PlasmoDB:PVVCY_0500090"/>
<protein>
    <submittedName>
        <fullName evidence="3">PIR protein CIR protein</fullName>
    </submittedName>
</protein>
<feature type="compositionally biased region" description="Polar residues" evidence="1">
    <location>
        <begin position="312"/>
        <end position="322"/>
    </location>
</feature>
<feature type="transmembrane region" description="Helical" evidence="2">
    <location>
        <begin position="719"/>
        <end position="739"/>
    </location>
</feature>
<dbReference type="KEGG" id="pvv:PVVCY_0500090"/>
<reference evidence="3 4" key="1">
    <citation type="submission" date="2019-01" db="EMBL/GenBank/DDBJ databases">
        <authorList>
            <person name="Ramaprasad A."/>
        </authorList>
    </citation>
    <scope>NUCLEOTIDE SEQUENCE [LARGE SCALE GENOMIC DNA]</scope>
</reference>
<keyword evidence="2" id="KW-1133">Transmembrane helix</keyword>
<dbReference type="Proteomes" id="UP000290582">
    <property type="component" value="Chromosome PVVCY_05"/>
</dbReference>
<dbReference type="EMBL" id="LR215061">
    <property type="protein sequence ID" value="VEV55124.1"/>
    <property type="molecule type" value="Genomic_DNA"/>
</dbReference>
<feature type="compositionally biased region" description="Polar residues" evidence="1">
    <location>
        <begin position="585"/>
        <end position="605"/>
    </location>
</feature>
<proteinExistence type="predicted"/>
<feature type="compositionally biased region" description="Low complexity" evidence="1">
    <location>
        <begin position="518"/>
        <end position="532"/>
    </location>
</feature>
<name>A0A449BNW2_PLAVN</name>
<dbReference type="GeneID" id="19963142"/>
<evidence type="ECO:0000256" key="2">
    <source>
        <dbReference type="SAM" id="Phobius"/>
    </source>
</evidence>
<evidence type="ECO:0000256" key="1">
    <source>
        <dbReference type="SAM" id="MobiDB-lite"/>
    </source>
</evidence>
<feature type="transmembrane region" description="Helical" evidence="2">
    <location>
        <begin position="641"/>
        <end position="659"/>
    </location>
</feature>
<organism evidence="3 4">
    <name type="scientific">Plasmodium vinckei vinckei</name>
    <dbReference type="NCBI Taxonomy" id="54757"/>
    <lineage>
        <taxon>Eukaryota</taxon>
        <taxon>Sar</taxon>
        <taxon>Alveolata</taxon>
        <taxon>Apicomplexa</taxon>
        <taxon>Aconoidasida</taxon>
        <taxon>Haemosporida</taxon>
        <taxon>Plasmodiidae</taxon>
        <taxon>Plasmodium</taxon>
        <taxon>Plasmodium (Vinckeia)</taxon>
    </lineage>
</organism>
<evidence type="ECO:0000313" key="4">
    <source>
        <dbReference type="Proteomes" id="UP000290582"/>
    </source>
</evidence>
<feature type="compositionally biased region" description="Basic and acidic residues" evidence="1">
    <location>
        <begin position="323"/>
        <end position="345"/>
    </location>
</feature>
<feature type="region of interest" description="Disordered" evidence="1">
    <location>
        <begin position="503"/>
        <end position="605"/>
    </location>
</feature>
<feature type="compositionally biased region" description="Basic residues" evidence="1">
    <location>
        <begin position="245"/>
        <end position="254"/>
    </location>
</feature>
<feature type="compositionally biased region" description="Polar residues" evidence="1">
    <location>
        <begin position="562"/>
        <end position="571"/>
    </location>
</feature>
<evidence type="ECO:0000313" key="3">
    <source>
        <dbReference type="EMBL" id="VEV55124.1"/>
    </source>
</evidence>
<feature type="region of interest" description="Disordered" evidence="1">
    <location>
        <begin position="245"/>
        <end position="399"/>
    </location>
</feature>
<dbReference type="RefSeq" id="XP_037490188.1">
    <property type="nucleotide sequence ID" value="XM_037635000.1"/>
</dbReference>
<feature type="compositionally biased region" description="Low complexity" evidence="1">
    <location>
        <begin position="541"/>
        <end position="555"/>
    </location>
</feature>
<keyword evidence="2" id="KW-0812">Transmembrane</keyword>
<feature type="compositionally biased region" description="Gly residues" evidence="1">
    <location>
        <begin position="360"/>
        <end position="381"/>
    </location>
</feature>
<dbReference type="InterPro" id="IPR006477">
    <property type="entry name" value="Yir_bir_cir"/>
</dbReference>
<dbReference type="AlphaFoldDB" id="A0A449BNW2"/>
<dbReference type="Pfam" id="PF06022">
    <property type="entry name" value="Cir_Bir_Yir"/>
    <property type="match status" value="1"/>
</dbReference>
<feature type="compositionally biased region" description="Polar residues" evidence="1">
    <location>
        <begin position="284"/>
        <end position="296"/>
    </location>
</feature>
<gene>
    <name evidence="3" type="ORF">PVVCY_0500090</name>
</gene>
<keyword evidence="2" id="KW-0472">Membrane</keyword>
<accession>A0A449BNW2</accession>
<sequence>MGIQELCKKFLDYDKIINGEKASTTLEELSKNPKFYEHCRNRNCVTNMDKIGALTTYLFLGINALYNNENAKYFLMWLSDKLFKMHTEKNKTKNPITLDMAYRMYLEKDLGNFRYWSLLNNVKGLKEVNLKHMADFYKLLNHICNTILDYKNNGAESASLLQNSTNCSNQYLSLYNSVPNCSSYYHLLDNLKGTYDKFRNPALKEIKKKNPQLAGHLQTLTTPDGVEMMLSVDFKTFDFSDEKCKRKTKKKRTKSKETTSTSILSSPQSFPVSSSQDNAKLQEPQKSGISPQSGTKGSDKGQGASKSEKTDSGTQKGNSNSEGGDKGDPDRGKENEKANKGDSGDRSFGVQGDQGKSYGNPGGGKDSRGGVPGSGANGGAKGPRDQDVTDPSEKSNEGWLGNWVTNFNPMSYIHNASSIYETPKDILTNVTNQVNNAYKSAMNIAKDTYNSAVTAVKTTYDNTMTTVKGAYSATTNYISGAVSSITNQLSSLGSFSQLGYDQSDLGGSGNSLPTDNNPPTTTKIPDPISSSPPSSPPSPSIPQSQSPSDSQTRSDPPLPKSPDSQGSSTQIHKCPVQQIAPTGGNIASQTPPSGQDTLSISGNNFSNTKNENVITVANIKVKEAPSIWCIGPNTKCDITDISIIIISTFIILTIMYKYLSLGWTSKSKRKKTIKKVINSIGGKRPVQIIIKSYDRNKDLKPVINSIGRKKDPLLNIYKLMQADPIPFINLFFLLIFFVYKRKSDFLEL</sequence>
<feature type="compositionally biased region" description="Low complexity" evidence="1">
    <location>
        <begin position="258"/>
        <end position="276"/>
    </location>
</feature>